<dbReference type="RefSeq" id="WP_085472099.1">
    <property type="nucleotide sequence ID" value="NZ_CP038029.1"/>
</dbReference>
<dbReference type="CDD" id="cd00293">
    <property type="entry name" value="USP-like"/>
    <property type="match status" value="1"/>
</dbReference>
<dbReference type="Pfam" id="PF00582">
    <property type="entry name" value="Usp"/>
    <property type="match status" value="1"/>
</dbReference>
<protein>
    <submittedName>
        <fullName evidence="2">Nucleotide-binding universal stress protein, UspA family</fullName>
    </submittedName>
</protein>
<organism evidence="2 3">
    <name type="scientific">Sphingobacterium psychroaquaticum</name>
    <dbReference type="NCBI Taxonomy" id="561061"/>
    <lineage>
        <taxon>Bacteria</taxon>
        <taxon>Pseudomonadati</taxon>
        <taxon>Bacteroidota</taxon>
        <taxon>Sphingobacteriia</taxon>
        <taxon>Sphingobacteriales</taxon>
        <taxon>Sphingobacteriaceae</taxon>
        <taxon>Sphingobacterium</taxon>
    </lineage>
</organism>
<dbReference type="EMBL" id="FXAU01000002">
    <property type="protein sequence ID" value="SMG20337.1"/>
    <property type="molecule type" value="Genomic_DNA"/>
</dbReference>
<comment type="similarity">
    <text evidence="1">Belongs to the universal stress protein A family.</text>
</comment>
<dbReference type="OrthoDB" id="9788959at2"/>
<gene>
    <name evidence="2" type="ORF">SAMN05660862_1232</name>
</gene>
<sequence length="281" mass="31622">MKKLLVPTDFSNNAYHAADYAAQLAVKQQYGVHILHCYTALSSGFSDTENIDEDSHTLKADITMKEWVEKLQNAYPTLAISYSNERGLLEEVIPQQAEQGHYEAIVMGTTGASVDKNIFWGSNTALIIGKSNIPVIAIPNIAITTNSDKVGLLTNFKPDELLTLQEFLQLYNKTIDLELIHIYDEHEDVDEVKAKLDAWIFNIRKFNHIEKIGYVISPTVKDDRDLDTIPEVIAKLVEVAKIETILVSKSRKSFFQRLFTPSISKAMALDLQTPAFFSKTI</sequence>
<dbReference type="STRING" id="561061.SAMN05660862_1232"/>
<dbReference type="SUPFAM" id="SSF52402">
    <property type="entry name" value="Adenine nucleotide alpha hydrolases-like"/>
    <property type="match status" value="1"/>
</dbReference>
<reference evidence="2 3" key="1">
    <citation type="submission" date="2017-04" db="EMBL/GenBank/DDBJ databases">
        <authorList>
            <person name="Afonso C.L."/>
            <person name="Miller P.J."/>
            <person name="Scott M.A."/>
            <person name="Spackman E."/>
            <person name="Goraichik I."/>
            <person name="Dimitrov K.M."/>
            <person name="Suarez D.L."/>
            <person name="Swayne D.E."/>
        </authorList>
    </citation>
    <scope>NUCLEOTIDE SEQUENCE [LARGE SCALE GENOMIC DNA]</scope>
    <source>
        <strain evidence="2 3">DSM 22418</strain>
    </source>
</reference>
<dbReference type="PANTHER" id="PTHR46268">
    <property type="entry name" value="STRESS RESPONSE PROTEIN NHAX"/>
    <property type="match status" value="1"/>
</dbReference>
<keyword evidence="3" id="KW-1185">Reference proteome</keyword>
<dbReference type="PRINTS" id="PR01438">
    <property type="entry name" value="UNVRSLSTRESS"/>
</dbReference>
<evidence type="ECO:0000313" key="3">
    <source>
        <dbReference type="Proteomes" id="UP000192980"/>
    </source>
</evidence>
<accession>A0A1X7IYF5</accession>
<dbReference type="InterPro" id="IPR006016">
    <property type="entry name" value="UspA"/>
</dbReference>
<dbReference type="InterPro" id="IPR006015">
    <property type="entry name" value="Universal_stress_UspA"/>
</dbReference>
<dbReference type="PANTHER" id="PTHR46268:SF6">
    <property type="entry name" value="UNIVERSAL STRESS PROTEIN UP12"/>
    <property type="match status" value="1"/>
</dbReference>
<proteinExistence type="inferred from homology"/>
<dbReference type="Proteomes" id="UP000192980">
    <property type="component" value="Unassembled WGS sequence"/>
</dbReference>
<evidence type="ECO:0000313" key="2">
    <source>
        <dbReference type="EMBL" id="SMG20337.1"/>
    </source>
</evidence>
<dbReference type="AlphaFoldDB" id="A0A1X7IYF5"/>
<evidence type="ECO:0000256" key="1">
    <source>
        <dbReference type="ARBA" id="ARBA00008791"/>
    </source>
</evidence>
<name>A0A1X7IYF5_9SPHI</name>
<dbReference type="Gene3D" id="3.40.50.12370">
    <property type="match status" value="1"/>
</dbReference>